<proteinExistence type="predicted"/>
<protein>
    <recommendedName>
        <fullName evidence="1">DUF6362 domain-containing protein</fullName>
    </recommendedName>
</protein>
<feature type="domain" description="DUF6362" evidence="1">
    <location>
        <begin position="1"/>
        <end position="51"/>
    </location>
</feature>
<reference evidence="2" key="1">
    <citation type="submission" date="2018-05" db="EMBL/GenBank/DDBJ databases">
        <authorList>
            <person name="Lanie J.A."/>
            <person name="Ng W.-L."/>
            <person name="Kazmierczak K.M."/>
            <person name="Andrzejewski T.M."/>
            <person name="Davidsen T.M."/>
            <person name="Wayne K.J."/>
            <person name="Tettelin H."/>
            <person name="Glass J.I."/>
            <person name="Rusch D."/>
            <person name="Podicherti R."/>
            <person name="Tsui H.-C.T."/>
            <person name="Winkler M.E."/>
        </authorList>
    </citation>
    <scope>NUCLEOTIDE SEQUENCE</scope>
</reference>
<dbReference type="EMBL" id="UINC01023273">
    <property type="protein sequence ID" value="SVA94597.1"/>
    <property type="molecule type" value="Genomic_DNA"/>
</dbReference>
<dbReference type="InterPro" id="IPR045942">
    <property type="entry name" value="DUF6362"/>
</dbReference>
<evidence type="ECO:0000259" key="1">
    <source>
        <dbReference type="Pfam" id="PF19889"/>
    </source>
</evidence>
<gene>
    <name evidence="2" type="ORF">METZ01_LOCUS147451</name>
</gene>
<organism evidence="2">
    <name type="scientific">marine metagenome</name>
    <dbReference type="NCBI Taxonomy" id="408172"/>
    <lineage>
        <taxon>unclassified sequences</taxon>
        <taxon>metagenomes</taxon>
        <taxon>ecological metagenomes</taxon>
    </lineage>
</organism>
<evidence type="ECO:0000313" key="2">
    <source>
        <dbReference type="EMBL" id="SVA94597.1"/>
    </source>
</evidence>
<sequence>MEEGLLWLQLVPVEYRQLLWFGAEGSPWWKLGQYFVCGHRQVKLRWRDGIINLWASL</sequence>
<dbReference type="Pfam" id="PF19889">
    <property type="entry name" value="DUF6362"/>
    <property type="match status" value="1"/>
</dbReference>
<accession>A0A382A0J0</accession>
<name>A0A382A0J0_9ZZZZ</name>
<dbReference type="AlphaFoldDB" id="A0A382A0J0"/>